<gene>
    <name evidence="1" type="ORF">RchiOBHm_Chr5g0068521</name>
</gene>
<sequence>MPLFIFQESKRDSHSAAALDFGLDISMLLLLHHSLGLCNISELSRNIALARNWMAMRRLGRGLDILAESSTAVGGKIESWPGTRTRIMLLHV</sequence>
<protein>
    <submittedName>
        <fullName evidence="1">Uncharacterized protein</fullName>
    </submittedName>
</protein>
<dbReference type="Gramene" id="PRQ34396">
    <property type="protein sequence ID" value="PRQ34396"/>
    <property type="gene ID" value="RchiOBHm_Chr5g0068521"/>
</dbReference>
<accession>A0A2P6QJP4</accession>
<evidence type="ECO:0000313" key="2">
    <source>
        <dbReference type="Proteomes" id="UP000238479"/>
    </source>
</evidence>
<organism evidence="1 2">
    <name type="scientific">Rosa chinensis</name>
    <name type="common">China rose</name>
    <dbReference type="NCBI Taxonomy" id="74649"/>
    <lineage>
        <taxon>Eukaryota</taxon>
        <taxon>Viridiplantae</taxon>
        <taxon>Streptophyta</taxon>
        <taxon>Embryophyta</taxon>
        <taxon>Tracheophyta</taxon>
        <taxon>Spermatophyta</taxon>
        <taxon>Magnoliopsida</taxon>
        <taxon>eudicotyledons</taxon>
        <taxon>Gunneridae</taxon>
        <taxon>Pentapetalae</taxon>
        <taxon>rosids</taxon>
        <taxon>fabids</taxon>
        <taxon>Rosales</taxon>
        <taxon>Rosaceae</taxon>
        <taxon>Rosoideae</taxon>
        <taxon>Rosoideae incertae sedis</taxon>
        <taxon>Rosa</taxon>
    </lineage>
</organism>
<dbReference type="AlphaFoldDB" id="A0A2P6QJP4"/>
<evidence type="ECO:0000313" key="1">
    <source>
        <dbReference type="EMBL" id="PRQ34396.1"/>
    </source>
</evidence>
<reference evidence="1 2" key="1">
    <citation type="journal article" date="2018" name="Nat. Genet.">
        <title>The Rosa genome provides new insights in the design of modern roses.</title>
        <authorList>
            <person name="Bendahmane M."/>
        </authorList>
    </citation>
    <scope>NUCLEOTIDE SEQUENCE [LARGE SCALE GENOMIC DNA]</scope>
    <source>
        <strain evidence="2">cv. Old Blush</strain>
    </source>
</reference>
<name>A0A2P6QJP4_ROSCH</name>
<dbReference type="EMBL" id="PDCK01000043">
    <property type="protein sequence ID" value="PRQ34396.1"/>
    <property type="molecule type" value="Genomic_DNA"/>
</dbReference>
<dbReference type="Proteomes" id="UP000238479">
    <property type="component" value="Chromosome 5"/>
</dbReference>
<comment type="caution">
    <text evidence="1">The sequence shown here is derived from an EMBL/GenBank/DDBJ whole genome shotgun (WGS) entry which is preliminary data.</text>
</comment>
<keyword evidence="2" id="KW-1185">Reference proteome</keyword>
<proteinExistence type="predicted"/>